<dbReference type="InterPro" id="IPR011990">
    <property type="entry name" value="TPR-like_helical_dom_sf"/>
</dbReference>
<organism evidence="8 9">
    <name type="scientific">Chitinophaga oryziterrae</name>
    <dbReference type="NCBI Taxonomy" id="1031224"/>
    <lineage>
        <taxon>Bacteria</taxon>
        <taxon>Pseudomonadati</taxon>
        <taxon>Bacteroidota</taxon>
        <taxon>Chitinophagia</taxon>
        <taxon>Chitinophagales</taxon>
        <taxon>Chitinophagaceae</taxon>
        <taxon>Chitinophaga</taxon>
    </lineage>
</organism>
<feature type="domain" description="SusD-like N-terminal" evidence="7">
    <location>
        <begin position="97"/>
        <end position="225"/>
    </location>
</feature>
<evidence type="ECO:0000256" key="1">
    <source>
        <dbReference type="ARBA" id="ARBA00004442"/>
    </source>
</evidence>
<comment type="caution">
    <text evidence="8">The sequence shown here is derived from an EMBL/GenBank/DDBJ whole genome shotgun (WGS) entry which is preliminary data.</text>
</comment>
<dbReference type="Gene3D" id="1.25.40.390">
    <property type="match status" value="1"/>
</dbReference>
<evidence type="ECO:0000259" key="7">
    <source>
        <dbReference type="Pfam" id="PF14322"/>
    </source>
</evidence>
<dbReference type="Pfam" id="PF07980">
    <property type="entry name" value="SusD_RagB"/>
    <property type="match status" value="1"/>
</dbReference>
<reference evidence="8 9" key="1">
    <citation type="submission" date="2019-12" db="EMBL/GenBank/DDBJ databases">
        <title>The draft genomic sequence of strain Chitinophaga oryziterrae JCM 16595.</title>
        <authorList>
            <person name="Zhang X."/>
        </authorList>
    </citation>
    <scope>NUCLEOTIDE SEQUENCE [LARGE SCALE GENOMIC DNA]</scope>
    <source>
        <strain evidence="8 9">JCM 16595</strain>
    </source>
</reference>
<keyword evidence="9" id="KW-1185">Reference proteome</keyword>
<dbReference type="RefSeq" id="WP_157300126.1">
    <property type="nucleotide sequence ID" value="NZ_BAAAZB010000025.1"/>
</dbReference>
<dbReference type="Pfam" id="PF14322">
    <property type="entry name" value="SusD-like_3"/>
    <property type="match status" value="1"/>
</dbReference>
<evidence type="ECO:0000256" key="5">
    <source>
        <dbReference type="ARBA" id="ARBA00023237"/>
    </source>
</evidence>
<protein>
    <submittedName>
        <fullName evidence="8">RagB/SusD family nutrient uptake outer membrane protein</fullName>
    </submittedName>
</protein>
<gene>
    <name evidence="8" type="ORF">GO495_12985</name>
</gene>
<dbReference type="InterPro" id="IPR012944">
    <property type="entry name" value="SusD_RagB_dom"/>
</dbReference>
<keyword evidence="3" id="KW-0732">Signal</keyword>
<keyword evidence="4" id="KW-0472">Membrane</keyword>
<sequence>MKRYILIISAASLLAAGCNKKLDQVNPNAQTSASFWKTSADAVQGVNAAYAPMLLDGAYMRFTPVLLDVRGDDIRSNSPWTAISGVGKFALGTSDASGYGWAFDEYYEGVYRCNQVLDNVPGIAMDADLKNRVLGQAYFLRGLYFFHLVNLFGNVALPISSPKSSSDFFSPQTTEAQGWKQVIADFKAAADLLPATYTNVSGADANQLGRATKGAAMGYLGKAYLFNKMYTEAAAQFKAVIDLGVYGLMPNYKDNFTESKENNIESVFEVQFSTTVGGTDLGWQGIPTSTWAKTSARAITFGAPNFGWTDVQPTLSAFNEFQLEKTTDGQVDPRLDATMFYNKPGEMIYGQSFALVYANSSYLNDVFCRKYENGDGNKANEYDWKSGINERLMRYSDVLLMYAESLNELNQTSVAAPYIQKVRTRANLPDITATLAAMTQQQMRDQLAHERLLEFCLEGHRFDDIRRWGWLQDATKLEMLKTRDPEFNNYQAGKELYPIPQGEIDNNPGFKQNANY</sequence>
<evidence type="ECO:0000313" key="8">
    <source>
        <dbReference type="EMBL" id="MVT41501.1"/>
    </source>
</evidence>
<keyword evidence="5" id="KW-0998">Cell outer membrane</keyword>
<dbReference type="EMBL" id="WRXO01000003">
    <property type="protein sequence ID" value="MVT41501.1"/>
    <property type="molecule type" value="Genomic_DNA"/>
</dbReference>
<name>A0A6N8JAA9_9BACT</name>
<evidence type="ECO:0000259" key="6">
    <source>
        <dbReference type="Pfam" id="PF07980"/>
    </source>
</evidence>
<proteinExistence type="inferred from homology"/>
<comment type="similarity">
    <text evidence="2">Belongs to the SusD family.</text>
</comment>
<dbReference type="GO" id="GO:0009279">
    <property type="term" value="C:cell outer membrane"/>
    <property type="evidence" value="ECO:0007669"/>
    <property type="project" value="UniProtKB-SubCell"/>
</dbReference>
<dbReference type="SUPFAM" id="SSF48452">
    <property type="entry name" value="TPR-like"/>
    <property type="match status" value="1"/>
</dbReference>
<dbReference type="AlphaFoldDB" id="A0A6N8JAA9"/>
<dbReference type="OrthoDB" id="5694214at2"/>
<dbReference type="CDD" id="cd08977">
    <property type="entry name" value="SusD"/>
    <property type="match status" value="1"/>
</dbReference>
<evidence type="ECO:0000256" key="3">
    <source>
        <dbReference type="ARBA" id="ARBA00022729"/>
    </source>
</evidence>
<dbReference type="PROSITE" id="PS51257">
    <property type="entry name" value="PROKAR_LIPOPROTEIN"/>
    <property type="match status" value="1"/>
</dbReference>
<evidence type="ECO:0000256" key="2">
    <source>
        <dbReference type="ARBA" id="ARBA00006275"/>
    </source>
</evidence>
<comment type="subcellular location">
    <subcellularLocation>
        <location evidence="1">Cell outer membrane</location>
    </subcellularLocation>
</comment>
<evidence type="ECO:0000313" key="9">
    <source>
        <dbReference type="Proteomes" id="UP000468388"/>
    </source>
</evidence>
<feature type="domain" description="RagB/SusD" evidence="6">
    <location>
        <begin position="265"/>
        <end position="516"/>
    </location>
</feature>
<evidence type="ECO:0000256" key="4">
    <source>
        <dbReference type="ARBA" id="ARBA00023136"/>
    </source>
</evidence>
<accession>A0A6N8JAA9</accession>
<dbReference type="InterPro" id="IPR033985">
    <property type="entry name" value="SusD-like_N"/>
</dbReference>
<dbReference type="Proteomes" id="UP000468388">
    <property type="component" value="Unassembled WGS sequence"/>
</dbReference>